<name>A0A284RES7_ARMOS</name>
<evidence type="ECO:0000313" key="1">
    <source>
        <dbReference type="EMBL" id="SJL07246.1"/>
    </source>
</evidence>
<dbReference type="Pfam" id="PF20414">
    <property type="entry name" value="DUF6698"/>
    <property type="match status" value="1"/>
</dbReference>
<dbReference type="AlphaFoldDB" id="A0A284RES7"/>
<evidence type="ECO:0000313" key="2">
    <source>
        <dbReference type="Proteomes" id="UP000219338"/>
    </source>
</evidence>
<dbReference type="InterPro" id="IPR046521">
    <property type="entry name" value="DUF6698"/>
</dbReference>
<organism evidence="1 2">
    <name type="scientific">Armillaria ostoyae</name>
    <name type="common">Armillaria root rot fungus</name>
    <dbReference type="NCBI Taxonomy" id="47428"/>
    <lineage>
        <taxon>Eukaryota</taxon>
        <taxon>Fungi</taxon>
        <taxon>Dikarya</taxon>
        <taxon>Basidiomycota</taxon>
        <taxon>Agaricomycotina</taxon>
        <taxon>Agaricomycetes</taxon>
        <taxon>Agaricomycetidae</taxon>
        <taxon>Agaricales</taxon>
        <taxon>Marasmiineae</taxon>
        <taxon>Physalacriaceae</taxon>
        <taxon>Armillaria</taxon>
    </lineage>
</organism>
<sequence>MRGNVATLCHLVGQVTSCTIAYVAVMLHFNLTDATAWQEEYCSVSYLALWNFIVDFFKVPSDAETKQQVNDLLVWWIKKAFPHSANGPEAKGAMANSRKLLAAQHAV</sequence>
<dbReference type="Proteomes" id="UP000219338">
    <property type="component" value="Unassembled WGS sequence"/>
</dbReference>
<reference evidence="2" key="1">
    <citation type="journal article" date="2017" name="Nat. Ecol. Evol.">
        <title>Genome expansion and lineage-specific genetic innovations in the forest pathogenic fungi Armillaria.</title>
        <authorList>
            <person name="Sipos G."/>
            <person name="Prasanna A.N."/>
            <person name="Walter M.C."/>
            <person name="O'Connor E."/>
            <person name="Balint B."/>
            <person name="Krizsan K."/>
            <person name="Kiss B."/>
            <person name="Hess J."/>
            <person name="Varga T."/>
            <person name="Slot J."/>
            <person name="Riley R."/>
            <person name="Boka B."/>
            <person name="Rigling D."/>
            <person name="Barry K."/>
            <person name="Lee J."/>
            <person name="Mihaltcheva S."/>
            <person name="LaButti K."/>
            <person name="Lipzen A."/>
            <person name="Waldron R."/>
            <person name="Moloney N.M."/>
            <person name="Sperisen C."/>
            <person name="Kredics L."/>
            <person name="Vagvoelgyi C."/>
            <person name="Patrignani A."/>
            <person name="Fitzpatrick D."/>
            <person name="Nagy I."/>
            <person name="Doyle S."/>
            <person name="Anderson J.B."/>
            <person name="Grigoriev I.V."/>
            <person name="Gueldener U."/>
            <person name="Muensterkoetter M."/>
            <person name="Nagy L.G."/>
        </authorList>
    </citation>
    <scope>NUCLEOTIDE SEQUENCE [LARGE SCALE GENOMIC DNA]</scope>
    <source>
        <strain evidence="2">C18/9</strain>
    </source>
</reference>
<accession>A0A284RES7</accession>
<dbReference type="STRING" id="47428.A0A284RES7"/>
<dbReference type="OrthoDB" id="2662502at2759"/>
<gene>
    <name evidence="1" type="ORF">ARMOST_10589</name>
</gene>
<keyword evidence="2" id="KW-1185">Reference proteome</keyword>
<protein>
    <submittedName>
        <fullName evidence="1">Uncharacterized protein</fullName>
    </submittedName>
</protein>
<proteinExistence type="predicted"/>
<dbReference type="EMBL" id="FUEG01000008">
    <property type="protein sequence ID" value="SJL07246.1"/>
    <property type="molecule type" value="Genomic_DNA"/>
</dbReference>